<dbReference type="CDD" id="cd06587">
    <property type="entry name" value="VOC"/>
    <property type="match status" value="1"/>
</dbReference>
<dbReference type="InterPro" id="IPR037523">
    <property type="entry name" value="VOC_core"/>
</dbReference>
<accession>A0A1I3I9A6</accession>
<evidence type="ECO:0000259" key="1">
    <source>
        <dbReference type="PROSITE" id="PS51819"/>
    </source>
</evidence>
<keyword evidence="2" id="KW-0223">Dioxygenase</keyword>
<dbReference type="Gene3D" id="3.10.180.10">
    <property type="entry name" value="2,3-Dihydroxybiphenyl 1,2-Dioxygenase, domain 1"/>
    <property type="match status" value="1"/>
</dbReference>
<gene>
    <name evidence="2" type="ORF">SAMN03080618_00457</name>
</gene>
<dbReference type="EMBL" id="FORF01000002">
    <property type="protein sequence ID" value="SFI44440.1"/>
    <property type="molecule type" value="Genomic_DNA"/>
</dbReference>
<dbReference type="PROSITE" id="PS51819">
    <property type="entry name" value="VOC"/>
    <property type="match status" value="1"/>
</dbReference>
<organism evidence="2 3">
    <name type="scientific">Aquamicrobium aerolatum DSM 21857</name>
    <dbReference type="NCBI Taxonomy" id="1121003"/>
    <lineage>
        <taxon>Bacteria</taxon>
        <taxon>Pseudomonadati</taxon>
        <taxon>Pseudomonadota</taxon>
        <taxon>Alphaproteobacteria</taxon>
        <taxon>Hyphomicrobiales</taxon>
        <taxon>Phyllobacteriaceae</taxon>
        <taxon>Aerobium</taxon>
    </lineage>
</organism>
<proteinExistence type="predicted"/>
<name>A0A1I3I9A6_9HYPH</name>
<protein>
    <submittedName>
        <fullName evidence="2">Glyoxalase/Bleomycin resistance protein/Dioxygenase superfamily protein</fullName>
    </submittedName>
</protein>
<reference evidence="3" key="1">
    <citation type="submission" date="2016-10" db="EMBL/GenBank/DDBJ databases">
        <authorList>
            <person name="Varghese N."/>
            <person name="Submissions S."/>
        </authorList>
    </citation>
    <scope>NUCLEOTIDE SEQUENCE [LARGE SCALE GENOMIC DNA]</scope>
    <source>
        <strain evidence="3">DSM 21857</strain>
    </source>
</reference>
<dbReference type="Proteomes" id="UP000242763">
    <property type="component" value="Unassembled WGS sequence"/>
</dbReference>
<dbReference type="Pfam" id="PF00903">
    <property type="entry name" value="Glyoxalase"/>
    <property type="match status" value="1"/>
</dbReference>
<keyword evidence="3" id="KW-1185">Reference proteome</keyword>
<dbReference type="RefSeq" id="WP_175556608.1">
    <property type="nucleotide sequence ID" value="NZ_FORF01000002.1"/>
</dbReference>
<keyword evidence="2" id="KW-0560">Oxidoreductase</keyword>
<dbReference type="SUPFAM" id="SSF54593">
    <property type="entry name" value="Glyoxalase/Bleomycin resistance protein/Dihydroxybiphenyl dioxygenase"/>
    <property type="match status" value="1"/>
</dbReference>
<dbReference type="InterPro" id="IPR029068">
    <property type="entry name" value="Glyas_Bleomycin-R_OHBP_Dase"/>
</dbReference>
<dbReference type="InterPro" id="IPR004360">
    <property type="entry name" value="Glyas_Fos-R_dOase_dom"/>
</dbReference>
<dbReference type="GO" id="GO:0051213">
    <property type="term" value="F:dioxygenase activity"/>
    <property type="evidence" value="ECO:0007669"/>
    <property type="project" value="UniProtKB-KW"/>
</dbReference>
<feature type="domain" description="VOC" evidence="1">
    <location>
        <begin position="6"/>
        <end position="132"/>
    </location>
</feature>
<evidence type="ECO:0000313" key="2">
    <source>
        <dbReference type="EMBL" id="SFI44440.1"/>
    </source>
</evidence>
<dbReference type="AlphaFoldDB" id="A0A1I3I9A6"/>
<evidence type="ECO:0000313" key="3">
    <source>
        <dbReference type="Proteomes" id="UP000242763"/>
    </source>
</evidence>
<dbReference type="STRING" id="1121003.SAMN03080618_00457"/>
<sequence length="134" mass="14337">MPNPNFIHHIHIKCDDPQAAAAWYGQVFGASVVMDATRPSGERLIRCALGGKDGPLLIFSNPAPGLKLPKGQTELTLGLEHFAIVTDNLEKLIEKACAHGATLIGEQAELADGTLIAFVATPEDVRIELMQLPS</sequence>